<comment type="caution">
    <text evidence="1">The sequence shown here is derived from an EMBL/GenBank/DDBJ whole genome shotgun (WGS) entry which is preliminary data.</text>
</comment>
<proteinExistence type="predicted"/>
<dbReference type="EMBL" id="AAUJ02000001">
    <property type="protein sequence ID" value="EED67058.1"/>
    <property type="molecule type" value="Genomic_DNA"/>
</dbReference>
<evidence type="ECO:0000313" key="2">
    <source>
        <dbReference type="Proteomes" id="UP000003039"/>
    </source>
</evidence>
<organism evidence="1 2">
    <name type="scientific">Comamonas testosteroni (strain DSM 14576 / KF-1)</name>
    <name type="common">Pseudomonas testosteroni</name>
    <dbReference type="NCBI Taxonomy" id="399795"/>
    <lineage>
        <taxon>Bacteria</taxon>
        <taxon>Pseudomonadati</taxon>
        <taxon>Pseudomonadota</taxon>
        <taxon>Betaproteobacteria</taxon>
        <taxon>Burkholderiales</taxon>
        <taxon>Comamonadaceae</taxon>
        <taxon>Comamonas</taxon>
    </lineage>
</organism>
<name>B7WQR3_COMTK</name>
<dbReference type="Proteomes" id="UP000003039">
    <property type="component" value="Unassembled WGS sequence"/>
</dbReference>
<evidence type="ECO:0000313" key="1">
    <source>
        <dbReference type="EMBL" id="EED67058.1"/>
    </source>
</evidence>
<gene>
    <name evidence="1" type="ORF">CtesDRAFT_PD2004</name>
</gene>
<protein>
    <submittedName>
        <fullName evidence="1">Uncharacterized protein</fullName>
    </submittedName>
</protein>
<reference evidence="1 2" key="1">
    <citation type="journal article" date="2004" name="Appl. Environ. Microbiol.">
        <title>Mineralization of individual congeners of linear alkylbenzenesulfonate by defined pairs of heterotrophic bacteria.</title>
        <authorList>
            <person name="Schleheck D."/>
            <person name="Knepper T.P."/>
            <person name="Fischer K."/>
            <person name="Cook A.M."/>
        </authorList>
    </citation>
    <scope>NUCLEOTIDE SEQUENCE [LARGE SCALE GENOMIC DNA]</scope>
    <source>
        <strain evidence="2">DSM 14576 / KF-1</strain>
    </source>
</reference>
<dbReference type="AlphaFoldDB" id="B7WQR3"/>
<accession>B7WQR3</accession>
<sequence length="34" mass="4107">MNTQGKFPDSFVLSPINERQRNNYLRQFTIYQIS</sequence>